<evidence type="ECO:0000313" key="3">
    <source>
        <dbReference type="Proteomes" id="UP000036987"/>
    </source>
</evidence>
<accession>A0A0K9NGW9</accession>
<dbReference type="GO" id="GO:0043240">
    <property type="term" value="C:Fanconi anaemia nuclear complex"/>
    <property type="evidence" value="ECO:0000318"/>
    <property type="project" value="GO_Central"/>
</dbReference>
<evidence type="ECO:0000256" key="1">
    <source>
        <dbReference type="SAM" id="Phobius"/>
    </source>
</evidence>
<protein>
    <submittedName>
        <fullName evidence="2">Uncharacterized protein</fullName>
    </submittedName>
</protein>
<dbReference type="InterPro" id="IPR035428">
    <property type="entry name" value="FANCF"/>
</dbReference>
<dbReference type="GO" id="GO:0006974">
    <property type="term" value="P:DNA damage response"/>
    <property type="evidence" value="ECO:0000318"/>
    <property type="project" value="GO_Central"/>
</dbReference>
<dbReference type="OMA" id="CLYTFHI"/>
<keyword evidence="1" id="KW-0812">Transmembrane</keyword>
<organism evidence="2 3">
    <name type="scientific">Zostera marina</name>
    <name type="common">Eelgrass</name>
    <dbReference type="NCBI Taxonomy" id="29655"/>
    <lineage>
        <taxon>Eukaryota</taxon>
        <taxon>Viridiplantae</taxon>
        <taxon>Streptophyta</taxon>
        <taxon>Embryophyta</taxon>
        <taxon>Tracheophyta</taxon>
        <taxon>Spermatophyta</taxon>
        <taxon>Magnoliopsida</taxon>
        <taxon>Liliopsida</taxon>
        <taxon>Zosteraceae</taxon>
        <taxon>Zostera</taxon>
    </lineage>
</organism>
<dbReference type="Proteomes" id="UP000036987">
    <property type="component" value="Unassembled WGS sequence"/>
</dbReference>
<dbReference type="GO" id="GO:0036297">
    <property type="term" value="P:interstrand cross-link repair"/>
    <property type="evidence" value="ECO:0007669"/>
    <property type="project" value="InterPro"/>
</dbReference>
<keyword evidence="3" id="KW-1185">Reference proteome</keyword>
<dbReference type="Pfam" id="PF11107">
    <property type="entry name" value="FANCF"/>
    <property type="match status" value="1"/>
</dbReference>
<dbReference type="PANTHER" id="PTHR14449">
    <property type="entry name" value="FANCONI ANEMIA GROUP F PROTEIN FANCF"/>
    <property type="match status" value="1"/>
</dbReference>
<keyword evidence="1" id="KW-0472">Membrane</keyword>
<dbReference type="OrthoDB" id="1930482at2759"/>
<dbReference type="STRING" id="29655.A0A0K9NGW9"/>
<sequence>MPRSRSDVSPEALVPMIKAFVDMLILSSGYQSSGSTAFWDFGNINKLVQWGVFLQQIFRRIRESEDDDAHGKQIDAVLSQITSHCNFPQGLKNLLSSTMSQATELVLSHLFQTIPLREAHLSALLTAVIDMDVIKKGGNIDLYIENLTLLTQSLDLVPQRKCFVNQHITTTTDHQRRYEIGSSSNSNMEIDKNSQVDVCNSGFMVRQIMKRQTAASCLSSVERENDILLKIVQGNNLQLKCYTNSLLKDDQSSMLVIWNRWRTNGLSYLLDKRTARLHSGGNLIFRAPKEQWVRIFENLNVSSETLLEITELILLGLISDTRNYLIDNLMSVSCICPTFPPEDFYVQKYFQIHSLQQPKIQPENSKKKHLLEYLEITLASHSHIFWKLPPILVAASIPSCSELSRLYMNAIEKHLNGQCTSVKFCTCIQDGKDHKSCEVAERFWCQNMFQSKGPLKIFTSIQGSFMFVLITICYFYF</sequence>
<name>A0A0K9NGW9_ZOSMR</name>
<dbReference type="PANTHER" id="PTHR14449:SF2">
    <property type="entry name" value="FANCONI ANEMIA GROUP F PROTEIN"/>
    <property type="match status" value="1"/>
</dbReference>
<reference evidence="3" key="1">
    <citation type="journal article" date="2016" name="Nature">
        <title>The genome of the seagrass Zostera marina reveals angiosperm adaptation to the sea.</title>
        <authorList>
            <person name="Olsen J.L."/>
            <person name="Rouze P."/>
            <person name="Verhelst B."/>
            <person name="Lin Y.-C."/>
            <person name="Bayer T."/>
            <person name="Collen J."/>
            <person name="Dattolo E."/>
            <person name="De Paoli E."/>
            <person name="Dittami S."/>
            <person name="Maumus F."/>
            <person name="Michel G."/>
            <person name="Kersting A."/>
            <person name="Lauritano C."/>
            <person name="Lohaus R."/>
            <person name="Toepel M."/>
            <person name="Tonon T."/>
            <person name="Vanneste K."/>
            <person name="Amirebrahimi M."/>
            <person name="Brakel J."/>
            <person name="Bostroem C."/>
            <person name="Chovatia M."/>
            <person name="Grimwood J."/>
            <person name="Jenkins J.W."/>
            <person name="Jueterbock A."/>
            <person name="Mraz A."/>
            <person name="Stam W.T."/>
            <person name="Tice H."/>
            <person name="Bornberg-Bauer E."/>
            <person name="Green P.J."/>
            <person name="Pearson G.A."/>
            <person name="Procaccini G."/>
            <person name="Duarte C.M."/>
            <person name="Schmutz J."/>
            <person name="Reusch T.B.H."/>
            <person name="Van de Peer Y."/>
        </authorList>
    </citation>
    <scope>NUCLEOTIDE SEQUENCE [LARGE SCALE GENOMIC DNA]</scope>
    <source>
        <strain evidence="3">cv. Finnish</strain>
    </source>
</reference>
<comment type="caution">
    <text evidence="2">The sequence shown here is derived from an EMBL/GenBank/DDBJ whole genome shotgun (WGS) entry which is preliminary data.</text>
</comment>
<gene>
    <name evidence="2" type="ORF">ZOSMA_9G01090</name>
</gene>
<dbReference type="EMBL" id="LFYR01002228">
    <property type="protein sequence ID" value="KMZ56004.1"/>
    <property type="molecule type" value="Genomic_DNA"/>
</dbReference>
<proteinExistence type="predicted"/>
<keyword evidence="1" id="KW-1133">Transmembrane helix</keyword>
<evidence type="ECO:0000313" key="2">
    <source>
        <dbReference type="EMBL" id="KMZ56004.1"/>
    </source>
</evidence>
<feature type="transmembrane region" description="Helical" evidence="1">
    <location>
        <begin position="457"/>
        <end position="476"/>
    </location>
</feature>
<dbReference type="AlphaFoldDB" id="A0A0K9NGW9"/>